<dbReference type="SUPFAM" id="SSF47336">
    <property type="entry name" value="ACP-like"/>
    <property type="match status" value="1"/>
</dbReference>
<dbReference type="AlphaFoldDB" id="A0A7K1LDN9"/>
<organism evidence="2 3">
    <name type="scientific">Actinomadura litoris</name>
    <dbReference type="NCBI Taxonomy" id="2678616"/>
    <lineage>
        <taxon>Bacteria</taxon>
        <taxon>Bacillati</taxon>
        <taxon>Actinomycetota</taxon>
        <taxon>Actinomycetes</taxon>
        <taxon>Streptosporangiales</taxon>
        <taxon>Thermomonosporaceae</taxon>
        <taxon>Actinomadura</taxon>
    </lineage>
</organism>
<dbReference type="Proteomes" id="UP000432015">
    <property type="component" value="Unassembled WGS sequence"/>
</dbReference>
<protein>
    <submittedName>
        <fullName evidence="2">Phosphopantetheine-binding protein</fullName>
    </submittedName>
</protein>
<keyword evidence="3" id="KW-1185">Reference proteome</keyword>
<evidence type="ECO:0000313" key="2">
    <source>
        <dbReference type="EMBL" id="MUN42537.1"/>
    </source>
</evidence>
<name>A0A7K1LDN9_9ACTN</name>
<evidence type="ECO:0000313" key="3">
    <source>
        <dbReference type="Proteomes" id="UP000432015"/>
    </source>
</evidence>
<proteinExistence type="predicted"/>
<sequence>MMGDLSPQEIEGRVRKIWADVLNAGEGEEDATFFELQGQSISAARIVARVEDEFGVVLDIGVLFNDCDAGTLAREVAATAQRS</sequence>
<dbReference type="PROSITE" id="PS50075">
    <property type="entry name" value="CARRIER"/>
    <property type="match status" value="1"/>
</dbReference>
<dbReference type="Pfam" id="PF00550">
    <property type="entry name" value="PP-binding"/>
    <property type="match status" value="1"/>
</dbReference>
<gene>
    <name evidence="2" type="ORF">GNZ18_39000</name>
</gene>
<dbReference type="EMBL" id="WOFH01000021">
    <property type="protein sequence ID" value="MUN42537.1"/>
    <property type="molecule type" value="Genomic_DNA"/>
</dbReference>
<comment type="caution">
    <text evidence="2">The sequence shown here is derived from an EMBL/GenBank/DDBJ whole genome shotgun (WGS) entry which is preliminary data.</text>
</comment>
<accession>A0A7K1LDN9</accession>
<dbReference type="InterPro" id="IPR036736">
    <property type="entry name" value="ACP-like_sf"/>
</dbReference>
<evidence type="ECO:0000259" key="1">
    <source>
        <dbReference type="PROSITE" id="PS50075"/>
    </source>
</evidence>
<reference evidence="2 3" key="1">
    <citation type="submission" date="2019-11" db="EMBL/GenBank/DDBJ databases">
        <authorList>
            <person name="Cao P."/>
        </authorList>
    </citation>
    <scope>NUCLEOTIDE SEQUENCE [LARGE SCALE GENOMIC DNA]</scope>
    <source>
        <strain evidence="2 3">NEAU-AAG5</strain>
    </source>
</reference>
<feature type="domain" description="Carrier" evidence="1">
    <location>
        <begin position="5"/>
        <end position="80"/>
    </location>
</feature>
<dbReference type="InterPro" id="IPR009081">
    <property type="entry name" value="PP-bd_ACP"/>
</dbReference>
<dbReference type="Gene3D" id="1.10.1200.10">
    <property type="entry name" value="ACP-like"/>
    <property type="match status" value="1"/>
</dbReference>